<evidence type="ECO:0000313" key="3">
    <source>
        <dbReference type="Proteomes" id="UP001168877"/>
    </source>
</evidence>
<evidence type="ECO:0000313" key="2">
    <source>
        <dbReference type="EMBL" id="KAK0600547.1"/>
    </source>
</evidence>
<dbReference type="EMBL" id="JAUESC010000003">
    <property type="protein sequence ID" value="KAK0600547.1"/>
    <property type="molecule type" value="Genomic_DNA"/>
</dbReference>
<feature type="region of interest" description="Disordered" evidence="1">
    <location>
        <begin position="1"/>
        <end position="58"/>
    </location>
</feature>
<dbReference type="Proteomes" id="UP001168877">
    <property type="component" value="Unassembled WGS sequence"/>
</dbReference>
<protein>
    <submittedName>
        <fullName evidence="2">Uncharacterized protein</fullName>
    </submittedName>
</protein>
<feature type="compositionally biased region" description="Basic and acidic residues" evidence="1">
    <location>
        <begin position="13"/>
        <end position="25"/>
    </location>
</feature>
<evidence type="ECO:0000256" key="1">
    <source>
        <dbReference type="SAM" id="MobiDB-lite"/>
    </source>
</evidence>
<sequence>MLKESDPGPNYAKHMDDVASKKEPKLPIMIILRGEHSDEKPKPSTTVEHSGENSNTDSTLNDIQVAHYAYHFFEIFKVLIVDLIFSFQERNKNGVVHIPESRLRRLGLLGGQLRLNRRQKRKLRETETFSLAVDGARSGLRTPGVCSPAPPAPTTTLLWIDQKVASCYTFCYSLDSHDNQSTTAKRSWNEKRSAGEL</sequence>
<dbReference type="AlphaFoldDB" id="A0AA39SVI3"/>
<reference evidence="2" key="2">
    <citation type="submission" date="2023-06" db="EMBL/GenBank/DDBJ databases">
        <authorList>
            <person name="Swenson N.G."/>
            <person name="Wegrzyn J.L."/>
            <person name="Mcevoy S.L."/>
        </authorList>
    </citation>
    <scope>NUCLEOTIDE SEQUENCE</scope>
    <source>
        <strain evidence="2">NS2018</strain>
        <tissue evidence="2">Leaf</tissue>
    </source>
</reference>
<proteinExistence type="predicted"/>
<gene>
    <name evidence="2" type="ORF">LWI29_016048</name>
</gene>
<reference evidence="2" key="1">
    <citation type="journal article" date="2022" name="Plant J.">
        <title>Strategies of tolerance reflected in two North American maple genomes.</title>
        <authorList>
            <person name="McEvoy S.L."/>
            <person name="Sezen U.U."/>
            <person name="Trouern-Trend A."/>
            <person name="McMahon S.M."/>
            <person name="Schaberg P.G."/>
            <person name="Yang J."/>
            <person name="Wegrzyn J.L."/>
            <person name="Swenson N.G."/>
        </authorList>
    </citation>
    <scope>NUCLEOTIDE SEQUENCE</scope>
    <source>
        <strain evidence="2">NS2018</strain>
    </source>
</reference>
<accession>A0AA39SVI3</accession>
<name>A0AA39SVI3_ACESA</name>
<comment type="caution">
    <text evidence="2">The sequence shown here is derived from an EMBL/GenBank/DDBJ whole genome shotgun (WGS) entry which is preliminary data.</text>
</comment>
<keyword evidence="3" id="KW-1185">Reference proteome</keyword>
<organism evidence="2 3">
    <name type="scientific">Acer saccharum</name>
    <name type="common">Sugar maple</name>
    <dbReference type="NCBI Taxonomy" id="4024"/>
    <lineage>
        <taxon>Eukaryota</taxon>
        <taxon>Viridiplantae</taxon>
        <taxon>Streptophyta</taxon>
        <taxon>Embryophyta</taxon>
        <taxon>Tracheophyta</taxon>
        <taxon>Spermatophyta</taxon>
        <taxon>Magnoliopsida</taxon>
        <taxon>eudicotyledons</taxon>
        <taxon>Gunneridae</taxon>
        <taxon>Pentapetalae</taxon>
        <taxon>rosids</taxon>
        <taxon>malvids</taxon>
        <taxon>Sapindales</taxon>
        <taxon>Sapindaceae</taxon>
        <taxon>Hippocastanoideae</taxon>
        <taxon>Acereae</taxon>
        <taxon>Acer</taxon>
    </lineage>
</organism>
<feature type="compositionally biased region" description="Polar residues" evidence="1">
    <location>
        <begin position="43"/>
        <end position="58"/>
    </location>
</feature>
<feature type="compositionally biased region" description="Basic and acidic residues" evidence="1">
    <location>
        <begin position="33"/>
        <end position="42"/>
    </location>
</feature>